<gene>
    <name evidence="9" type="ORF">J5W02_02140</name>
</gene>
<feature type="binding site" evidence="7">
    <location>
        <position position="267"/>
    </location>
    <ligand>
        <name>Zn(2+)</name>
        <dbReference type="ChEBI" id="CHEBI:29105"/>
    </ligand>
</feature>
<dbReference type="PANTHER" id="PTHR45833:SF1">
    <property type="entry name" value="METHIONINE SYNTHASE"/>
    <property type="match status" value="1"/>
</dbReference>
<dbReference type="SUPFAM" id="SSF82282">
    <property type="entry name" value="Homocysteine S-methyltransferase"/>
    <property type="match status" value="1"/>
</dbReference>
<evidence type="ECO:0000256" key="5">
    <source>
        <dbReference type="ARBA" id="ARBA00022723"/>
    </source>
</evidence>
<evidence type="ECO:0000256" key="4">
    <source>
        <dbReference type="ARBA" id="ARBA00022691"/>
    </source>
</evidence>
<evidence type="ECO:0000313" key="10">
    <source>
        <dbReference type="Proteomes" id="UP000719942"/>
    </source>
</evidence>
<comment type="similarity">
    <text evidence="1">Belongs to the vitamin-B12 dependent methionine synthase family.</text>
</comment>
<dbReference type="Pfam" id="PF02574">
    <property type="entry name" value="S-methyl_trans"/>
    <property type="match status" value="1"/>
</dbReference>
<dbReference type="InterPro" id="IPR003726">
    <property type="entry name" value="HCY_dom"/>
</dbReference>
<reference evidence="9 10" key="1">
    <citation type="submission" date="2021-03" db="EMBL/GenBank/DDBJ databases">
        <title>Caproiciproducens sp. nov. isolated from feces of cow.</title>
        <authorList>
            <person name="Choi J.-Y."/>
        </authorList>
    </citation>
    <scope>NUCLEOTIDE SEQUENCE [LARGE SCALE GENOMIC DNA]</scope>
    <source>
        <strain evidence="9 10">AGMB10547</strain>
    </source>
</reference>
<name>A0ABS7DJY7_9FIRM</name>
<keyword evidence="5 7" id="KW-0479">Metal-binding</keyword>
<proteinExistence type="inferred from homology"/>
<dbReference type="RefSeq" id="WP_219964002.1">
    <property type="nucleotide sequence ID" value="NZ_JAGFNZ010000001.1"/>
</dbReference>
<evidence type="ECO:0000256" key="1">
    <source>
        <dbReference type="ARBA" id="ARBA00010398"/>
    </source>
</evidence>
<feature type="binding site" evidence="7">
    <location>
        <position position="268"/>
    </location>
    <ligand>
        <name>Zn(2+)</name>
        <dbReference type="ChEBI" id="CHEBI:29105"/>
    </ligand>
</feature>
<organism evidence="9 10">
    <name type="scientific">Caproiciproducens faecalis</name>
    <dbReference type="NCBI Taxonomy" id="2820301"/>
    <lineage>
        <taxon>Bacteria</taxon>
        <taxon>Bacillati</taxon>
        <taxon>Bacillota</taxon>
        <taxon>Clostridia</taxon>
        <taxon>Eubacteriales</taxon>
        <taxon>Acutalibacteraceae</taxon>
        <taxon>Caproiciproducens</taxon>
    </lineage>
</organism>
<dbReference type="Proteomes" id="UP000719942">
    <property type="component" value="Unassembled WGS sequence"/>
</dbReference>
<dbReference type="PANTHER" id="PTHR45833">
    <property type="entry name" value="METHIONINE SYNTHASE"/>
    <property type="match status" value="1"/>
</dbReference>
<keyword evidence="10" id="KW-1185">Reference proteome</keyword>
<feature type="domain" description="Hcy-binding" evidence="8">
    <location>
        <begin position="1"/>
        <end position="282"/>
    </location>
</feature>
<evidence type="ECO:0000259" key="8">
    <source>
        <dbReference type="PROSITE" id="PS50970"/>
    </source>
</evidence>
<comment type="caution">
    <text evidence="9">The sequence shown here is derived from an EMBL/GenBank/DDBJ whole genome shotgun (WGS) entry which is preliminary data.</text>
</comment>
<evidence type="ECO:0000256" key="6">
    <source>
        <dbReference type="ARBA" id="ARBA00023285"/>
    </source>
</evidence>
<comment type="cofactor">
    <cofactor evidence="7">
        <name>Zn(2+)</name>
        <dbReference type="ChEBI" id="CHEBI:29105"/>
    </cofactor>
</comment>
<dbReference type="PROSITE" id="PS50970">
    <property type="entry name" value="HCY"/>
    <property type="match status" value="1"/>
</dbReference>
<sequence>MSFPFHLPLLLDGATATNLAAAGMPGGVCVEKWILENPEKLIRLQSGFIAAGAQAVYAPTFGANRACLSSYGLEAEVADINQRLVALSQSVAKPARVLVGGNVCPTGLFVPPFGDADFDDIYDIYREQIRALDDAGVDFIVIETQTSLADMRAAVLAARTTNLPVFVTITVDESGRTLTGGSLLPAVITLQAMEVDAIGLNCSFGPEPMLEHIKQVAPHISVPIIAKPNAGVPMWNSPANSGILTPDEFAAQMRRLMEAGARIVGGCCGSTAEHLKALAQVAKEFGPPVIPEEPDCYAAANEREAFFLGDDIVFSEPISCTSSLGEDLIDLDDEQVTAALVEVNSLDDAMLLSENSTMTRLPIAVYCDSLPVLDAALRYFQGRLIVDSACPIEIELIEPLAAKYGAIVY</sequence>
<evidence type="ECO:0000256" key="2">
    <source>
        <dbReference type="ARBA" id="ARBA00022603"/>
    </source>
</evidence>
<keyword evidence="7" id="KW-0862">Zinc</keyword>
<dbReference type="InterPro" id="IPR036589">
    <property type="entry name" value="HCY_dom_sf"/>
</dbReference>
<evidence type="ECO:0000256" key="3">
    <source>
        <dbReference type="ARBA" id="ARBA00022679"/>
    </source>
</evidence>
<evidence type="ECO:0000313" key="9">
    <source>
        <dbReference type="EMBL" id="MBW7571602.1"/>
    </source>
</evidence>
<keyword evidence="3 7" id="KW-0808">Transferase</keyword>
<dbReference type="InterPro" id="IPR050554">
    <property type="entry name" value="Met_Synthase/Corrinoid"/>
</dbReference>
<keyword evidence="2 7" id="KW-0489">Methyltransferase</keyword>
<evidence type="ECO:0000256" key="7">
    <source>
        <dbReference type="PROSITE-ProRule" id="PRU00333"/>
    </source>
</evidence>
<feature type="binding site" evidence="7">
    <location>
        <position position="202"/>
    </location>
    <ligand>
        <name>Zn(2+)</name>
        <dbReference type="ChEBI" id="CHEBI:29105"/>
    </ligand>
</feature>
<protein>
    <submittedName>
        <fullName evidence="9">Homocysteine S-methyltransferase family protein</fullName>
    </submittedName>
</protein>
<keyword evidence="6" id="KW-0170">Cobalt</keyword>
<accession>A0ABS7DJY7</accession>
<keyword evidence="4" id="KW-0949">S-adenosyl-L-methionine</keyword>
<dbReference type="EMBL" id="JAGFNZ010000001">
    <property type="protein sequence ID" value="MBW7571602.1"/>
    <property type="molecule type" value="Genomic_DNA"/>
</dbReference>
<dbReference type="Gene3D" id="3.20.20.330">
    <property type="entry name" value="Homocysteine-binding-like domain"/>
    <property type="match status" value="1"/>
</dbReference>